<dbReference type="InterPro" id="IPR050508">
    <property type="entry name" value="Methyltransf_Superfamily"/>
</dbReference>
<proteinExistence type="predicted"/>
<dbReference type="SUPFAM" id="SSF52317">
    <property type="entry name" value="Class I glutamine amidotransferase-like"/>
    <property type="match status" value="1"/>
</dbReference>
<evidence type="ECO:0000313" key="3">
    <source>
        <dbReference type="EMBL" id="SNT54130.1"/>
    </source>
</evidence>
<name>A0A239NH88_9ACTN</name>
<keyword evidence="4" id="KW-1185">Reference proteome</keyword>
<dbReference type="PROSITE" id="PS51273">
    <property type="entry name" value="GATASE_TYPE_1"/>
    <property type="match status" value="1"/>
</dbReference>
<dbReference type="Pfam" id="PF00117">
    <property type="entry name" value="GATase"/>
    <property type="match status" value="1"/>
</dbReference>
<dbReference type="AlphaFoldDB" id="A0A239NH88"/>
<organism evidence="3 4">
    <name type="scientific">Actinacidiphila glaucinigra</name>
    <dbReference type="NCBI Taxonomy" id="235986"/>
    <lineage>
        <taxon>Bacteria</taxon>
        <taxon>Bacillati</taxon>
        <taxon>Actinomycetota</taxon>
        <taxon>Actinomycetes</taxon>
        <taxon>Kitasatosporales</taxon>
        <taxon>Streptomycetaceae</taxon>
        <taxon>Actinacidiphila</taxon>
    </lineage>
</organism>
<dbReference type="CDD" id="cd02440">
    <property type="entry name" value="AdoMet_MTases"/>
    <property type="match status" value="1"/>
</dbReference>
<dbReference type="PANTHER" id="PTHR42912">
    <property type="entry name" value="METHYLTRANSFERASE"/>
    <property type="match status" value="1"/>
</dbReference>
<accession>A0A239NH88</accession>
<dbReference type="Gene3D" id="3.40.50.150">
    <property type="entry name" value="Vaccinia Virus protein VP39"/>
    <property type="match status" value="1"/>
</dbReference>
<feature type="domain" description="Glutamine amidotransferase" evidence="1">
    <location>
        <begin position="52"/>
        <end position="196"/>
    </location>
</feature>
<dbReference type="EMBL" id="FZOF01000036">
    <property type="protein sequence ID" value="SNT54130.1"/>
    <property type="molecule type" value="Genomic_DNA"/>
</dbReference>
<keyword evidence="3" id="KW-0315">Glutamine amidotransferase</keyword>
<keyword evidence="3" id="KW-0808">Transferase</keyword>
<reference evidence="3 4" key="1">
    <citation type="submission" date="2017-06" db="EMBL/GenBank/DDBJ databases">
        <authorList>
            <person name="Kim H.J."/>
            <person name="Triplett B.A."/>
        </authorList>
    </citation>
    <scope>NUCLEOTIDE SEQUENCE [LARGE SCALE GENOMIC DNA]</scope>
    <source>
        <strain evidence="3 4">CGMCC 4.1858</strain>
    </source>
</reference>
<dbReference type="InterPro" id="IPR013216">
    <property type="entry name" value="Methyltransf_11"/>
</dbReference>
<dbReference type="InterPro" id="IPR029063">
    <property type="entry name" value="SAM-dependent_MTases_sf"/>
</dbReference>
<dbReference type="Gene3D" id="3.40.50.880">
    <property type="match status" value="1"/>
</dbReference>
<dbReference type="GO" id="GO:0008757">
    <property type="term" value="F:S-adenosylmethionine-dependent methyltransferase activity"/>
    <property type="evidence" value="ECO:0007669"/>
    <property type="project" value="InterPro"/>
</dbReference>
<dbReference type="SUPFAM" id="SSF53335">
    <property type="entry name" value="S-adenosyl-L-methionine-dependent methyltransferases"/>
    <property type="match status" value="1"/>
</dbReference>
<protein>
    <submittedName>
        <fullName evidence="3">GMP synthase - Glutamine amidotransferase</fullName>
    </submittedName>
</protein>
<evidence type="ECO:0000259" key="2">
    <source>
        <dbReference type="Pfam" id="PF08241"/>
    </source>
</evidence>
<dbReference type="InterPro" id="IPR029062">
    <property type="entry name" value="Class_I_gatase-like"/>
</dbReference>
<dbReference type="Pfam" id="PF08241">
    <property type="entry name" value="Methyltransf_11"/>
    <property type="match status" value="1"/>
</dbReference>
<evidence type="ECO:0000313" key="4">
    <source>
        <dbReference type="Proteomes" id="UP000198280"/>
    </source>
</evidence>
<gene>
    <name evidence="3" type="ORF">SAMN05216252_13644</name>
</gene>
<sequence>MSWVEPPGVLVVQHLPHASPDAIGTTLQAAGLAVRVCRVWAGDPVPRSPAALAALVVWGGPPAAHEDLTRSHELPTSAAELALLRAALEAEVPVLGVGLGGQLLALAAGGATRPGPGGPGGCEEVRTTTAASEDPLFAGAPERFRVPHGHGVTLDLPAGAALLAGCDRHPVQAFRIGARAWGLQFQPDVDAAEADAAAALRAGLTTVPDRTAPVPGGRAVSTPCRGGILERFADLAAARAFETTTRAFFTSRAADWERRFAADGPRYAAAVAAMELRPGQRVLDVGCGSGRALAALRTAVGGEGVVLGVDLTPAMLAAAVREGRGAVARLLLADACRLPLPAGSLDGVFSAGLVDHVREPAAALHEWARVTVTGGVLLLFHPSGRAERAARHGRSLDPADPLAEENLRPALRAAGWDPAGYEDAAHHFMARAVRNG</sequence>
<evidence type="ECO:0000259" key="1">
    <source>
        <dbReference type="Pfam" id="PF00117"/>
    </source>
</evidence>
<feature type="domain" description="Methyltransferase type 11" evidence="2">
    <location>
        <begin position="283"/>
        <end position="378"/>
    </location>
</feature>
<dbReference type="InterPro" id="IPR017926">
    <property type="entry name" value="GATASE"/>
</dbReference>
<dbReference type="Proteomes" id="UP000198280">
    <property type="component" value="Unassembled WGS sequence"/>
</dbReference>